<evidence type="ECO:0000256" key="6">
    <source>
        <dbReference type="RuleBase" id="RU362079"/>
    </source>
</evidence>
<keyword evidence="4 6" id="KW-0289">Folate biosynthesis</keyword>
<comment type="catalytic activity">
    <reaction evidence="1 6">
        <text>7,8-dihydroneopterin = 6-hydroxymethyl-7,8-dihydropterin + glycolaldehyde</text>
        <dbReference type="Rhea" id="RHEA:10540"/>
        <dbReference type="ChEBI" id="CHEBI:17001"/>
        <dbReference type="ChEBI" id="CHEBI:17071"/>
        <dbReference type="ChEBI" id="CHEBI:44841"/>
        <dbReference type="EC" id="4.1.2.25"/>
    </reaction>
</comment>
<dbReference type="NCBIfam" id="TIGR00526">
    <property type="entry name" value="folB_dom"/>
    <property type="match status" value="1"/>
</dbReference>
<proteinExistence type="inferred from homology"/>
<dbReference type="CDD" id="cd00534">
    <property type="entry name" value="DHNA_DHNTPE"/>
    <property type="match status" value="1"/>
</dbReference>
<comment type="function">
    <text evidence="6">Catalyzes the conversion of 7,8-dihydroneopterin to 6-hydroxymethyl-7,8-dihydropterin.</text>
</comment>
<dbReference type="PANTHER" id="PTHR42844">
    <property type="entry name" value="DIHYDRONEOPTERIN ALDOLASE 1-RELATED"/>
    <property type="match status" value="1"/>
</dbReference>
<comment type="caution">
    <text evidence="8">The sequence shown here is derived from an EMBL/GenBank/DDBJ whole genome shotgun (WGS) entry which is preliminary data.</text>
</comment>
<evidence type="ECO:0000259" key="7">
    <source>
        <dbReference type="SMART" id="SM00905"/>
    </source>
</evidence>
<dbReference type="PANTHER" id="PTHR42844:SF1">
    <property type="entry name" value="DIHYDRONEOPTERIN ALDOLASE 1-RELATED"/>
    <property type="match status" value="1"/>
</dbReference>
<reference evidence="8 9" key="1">
    <citation type="journal article" date="2014" name="Genome Announc.">
        <title>Draft Genome Sequences of Three Alkaliphilic Bacillus Strains, Bacillus wakoensis JCM 9140T, Bacillus akibai JCM 9157T, and Bacillus hemicellulosilyticus JCM 9152T.</title>
        <authorList>
            <person name="Yuki M."/>
            <person name="Oshima K."/>
            <person name="Suda W."/>
            <person name="Oshida Y."/>
            <person name="Kitamura K."/>
            <person name="Iida T."/>
            <person name="Hattori M."/>
            <person name="Ohkuma M."/>
        </authorList>
    </citation>
    <scope>NUCLEOTIDE SEQUENCE [LARGE SCALE GENOMIC DNA]</scope>
    <source>
        <strain evidence="8 9">JCM 9157</strain>
    </source>
</reference>
<dbReference type="UniPathway" id="UPA00077">
    <property type="reaction ID" value="UER00154"/>
</dbReference>
<accession>W4R052</accession>
<evidence type="ECO:0000256" key="5">
    <source>
        <dbReference type="ARBA" id="ARBA00023239"/>
    </source>
</evidence>
<dbReference type="Pfam" id="PF02152">
    <property type="entry name" value="FolB"/>
    <property type="match status" value="1"/>
</dbReference>
<dbReference type="SUPFAM" id="SSF55620">
    <property type="entry name" value="Tetrahydrobiopterin biosynthesis enzymes-like"/>
    <property type="match status" value="1"/>
</dbReference>
<dbReference type="STRING" id="1236973.JCM9157_4572"/>
<name>W4R052_HALA3</name>
<dbReference type="AlphaFoldDB" id="W4R052"/>
<dbReference type="EMBL" id="BAUV01000064">
    <property type="protein sequence ID" value="GAE37298.1"/>
    <property type="molecule type" value="Genomic_DNA"/>
</dbReference>
<evidence type="ECO:0000256" key="3">
    <source>
        <dbReference type="ARBA" id="ARBA00005708"/>
    </source>
</evidence>
<sequence length="120" mass="13531">MDKIFLNELAFYGYHGVYGEEQKLGQRFIVDLVLFVDLTQAGKTDDLNQTINYGEVYQQVKQIVEGPPFKLVEAVAEKIADELLKTFPLLESCTVKVIKPDPPIVGHYKSVAVEITRARS</sequence>
<dbReference type="EC" id="4.1.2.25" evidence="6"/>
<dbReference type="RefSeq" id="WP_035667891.1">
    <property type="nucleotide sequence ID" value="NZ_BAUV01000064.1"/>
</dbReference>
<dbReference type="Proteomes" id="UP000018896">
    <property type="component" value="Unassembled WGS sequence"/>
</dbReference>
<comment type="pathway">
    <text evidence="2 6">Cofactor biosynthesis; tetrahydrofolate biosynthesis; 2-amino-4-hydroxy-6-hydroxymethyl-7,8-dihydropteridine diphosphate from 7,8-dihydroneopterin triphosphate: step 3/4.</text>
</comment>
<dbReference type="GO" id="GO:0004150">
    <property type="term" value="F:dihydroneopterin aldolase activity"/>
    <property type="evidence" value="ECO:0007669"/>
    <property type="project" value="UniProtKB-UniRule"/>
</dbReference>
<dbReference type="FunFam" id="3.30.1130.10:FF:000003">
    <property type="entry name" value="7,8-dihydroneopterin aldolase"/>
    <property type="match status" value="1"/>
</dbReference>
<evidence type="ECO:0000313" key="9">
    <source>
        <dbReference type="Proteomes" id="UP000018896"/>
    </source>
</evidence>
<dbReference type="NCBIfam" id="TIGR00525">
    <property type="entry name" value="folB"/>
    <property type="match status" value="1"/>
</dbReference>
<dbReference type="GO" id="GO:0046656">
    <property type="term" value="P:folic acid biosynthetic process"/>
    <property type="evidence" value="ECO:0007669"/>
    <property type="project" value="UniProtKB-UniRule"/>
</dbReference>
<protein>
    <recommendedName>
        <fullName evidence="6">7,8-dihydroneopterin aldolase</fullName>
        <ecNumber evidence="6">4.1.2.25</ecNumber>
    </recommendedName>
</protein>
<evidence type="ECO:0000256" key="2">
    <source>
        <dbReference type="ARBA" id="ARBA00005013"/>
    </source>
</evidence>
<dbReference type="GO" id="GO:0046654">
    <property type="term" value="P:tetrahydrofolate biosynthetic process"/>
    <property type="evidence" value="ECO:0007669"/>
    <property type="project" value="UniProtKB-UniRule"/>
</dbReference>
<keyword evidence="9" id="KW-1185">Reference proteome</keyword>
<dbReference type="InterPro" id="IPR006156">
    <property type="entry name" value="Dihydroneopterin_aldolase"/>
</dbReference>
<evidence type="ECO:0000256" key="1">
    <source>
        <dbReference type="ARBA" id="ARBA00001353"/>
    </source>
</evidence>
<dbReference type="InterPro" id="IPR006157">
    <property type="entry name" value="FolB_dom"/>
</dbReference>
<dbReference type="InterPro" id="IPR043133">
    <property type="entry name" value="GTP-CH-I_C/QueF"/>
</dbReference>
<dbReference type="OrthoDB" id="9803748at2"/>
<comment type="similarity">
    <text evidence="3 6">Belongs to the DHNA family.</text>
</comment>
<dbReference type="GO" id="GO:0005737">
    <property type="term" value="C:cytoplasm"/>
    <property type="evidence" value="ECO:0007669"/>
    <property type="project" value="TreeGrafter"/>
</dbReference>
<evidence type="ECO:0000313" key="8">
    <source>
        <dbReference type="EMBL" id="GAE37298.1"/>
    </source>
</evidence>
<dbReference type="Gene3D" id="3.30.1130.10">
    <property type="match status" value="1"/>
</dbReference>
<dbReference type="eggNOG" id="COG1539">
    <property type="taxonomic scope" value="Bacteria"/>
</dbReference>
<feature type="domain" description="Dihydroneopterin aldolase/epimerase" evidence="7">
    <location>
        <begin position="4"/>
        <end position="117"/>
    </location>
</feature>
<dbReference type="SMART" id="SM00905">
    <property type="entry name" value="FolB"/>
    <property type="match status" value="1"/>
</dbReference>
<keyword evidence="5 6" id="KW-0456">Lyase</keyword>
<organism evidence="8 9">
    <name type="scientific">Halalkalibacter akibai (strain ATCC 43226 / DSM 21942 / CIP 109018 / JCM 9157 / 1139)</name>
    <name type="common">Bacillus akibai</name>
    <dbReference type="NCBI Taxonomy" id="1236973"/>
    <lineage>
        <taxon>Bacteria</taxon>
        <taxon>Bacillati</taxon>
        <taxon>Bacillota</taxon>
        <taxon>Bacilli</taxon>
        <taxon>Bacillales</taxon>
        <taxon>Bacillaceae</taxon>
        <taxon>Halalkalibacter</taxon>
    </lineage>
</organism>
<evidence type="ECO:0000256" key="4">
    <source>
        <dbReference type="ARBA" id="ARBA00022909"/>
    </source>
</evidence>
<gene>
    <name evidence="8" type="ORF">JCM9157_4572</name>
</gene>